<dbReference type="AlphaFoldDB" id="K9HFV2"/>
<dbReference type="PROSITE" id="PS51186">
    <property type="entry name" value="GNAT"/>
    <property type="match status" value="1"/>
</dbReference>
<dbReference type="GO" id="GO:0005524">
    <property type="term" value="F:ATP binding"/>
    <property type="evidence" value="ECO:0007669"/>
    <property type="project" value="UniProtKB-UniRule"/>
</dbReference>
<comment type="caution">
    <text evidence="5">The sequence shown here is derived from an EMBL/GenBank/DDBJ whole genome shotgun (WGS) entry which is preliminary data.</text>
</comment>
<evidence type="ECO:0000259" key="4">
    <source>
        <dbReference type="PROSITE" id="PS51186"/>
    </source>
</evidence>
<keyword evidence="1" id="KW-0067">ATP-binding</keyword>
<dbReference type="GO" id="GO:0005737">
    <property type="term" value="C:cytoplasm"/>
    <property type="evidence" value="ECO:0007669"/>
    <property type="project" value="TreeGrafter"/>
</dbReference>
<dbReference type="PROSITE" id="PS50975">
    <property type="entry name" value="ATP_GRASP"/>
    <property type="match status" value="1"/>
</dbReference>
<dbReference type="SUPFAM" id="SSF55729">
    <property type="entry name" value="Acyl-CoA N-acyltransferases (Nat)"/>
    <property type="match status" value="1"/>
</dbReference>
<dbReference type="RefSeq" id="WP_009542018.1">
    <property type="nucleotide sequence ID" value="NZ_ANHY01000019.1"/>
</dbReference>
<feature type="domain" description="ATP-grasp" evidence="3">
    <location>
        <begin position="339"/>
        <end position="585"/>
    </location>
</feature>
<dbReference type="eggNOG" id="COG0189">
    <property type="taxonomic scope" value="Bacteria"/>
</dbReference>
<gene>
    <name evidence="5" type="ORF">C882_1362</name>
</gene>
<dbReference type="InterPro" id="IPR016181">
    <property type="entry name" value="Acyl_CoA_acyltransferase"/>
</dbReference>
<keyword evidence="6" id="KW-1185">Reference proteome</keyword>
<dbReference type="Proteomes" id="UP000009881">
    <property type="component" value="Unassembled WGS sequence"/>
</dbReference>
<dbReference type="Pfam" id="PF08443">
    <property type="entry name" value="RimK"/>
    <property type="match status" value="1"/>
</dbReference>
<name>K9HFV2_9PROT</name>
<dbReference type="PATRIC" id="fig|1238182.3.peg.3576"/>
<dbReference type="InterPro" id="IPR011761">
    <property type="entry name" value="ATP-grasp"/>
</dbReference>
<dbReference type="OrthoDB" id="9803907at2"/>
<dbReference type="NCBIfam" id="TIGR03103">
    <property type="entry name" value="trio_acet_GNAT"/>
    <property type="match status" value="1"/>
</dbReference>
<dbReference type="GO" id="GO:0018169">
    <property type="term" value="F:ribosomal S6-glutamic acid ligase activity"/>
    <property type="evidence" value="ECO:0007669"/>
    <property type="project" value="TreeGrafter"/>
</dbReference>
<evidence type="ECO:0000313" key="5">
    <source>
        <dbReference type="EMBL" id="EKV27516.1"/>
    </source>
</evidence>
<accession>K9HFV2</accession>
<dbReference type="GO" id="GO:0009432">
    <property type="term" value="P:SOS response"/>
    <property type="evidence" value="ECO:0007669"/>
    <property type="project" value="TreeGrafter"/>
</dbReference>
<dbReference type="PANTHER" id="PTHR21621">
    <property type="entry name" value="RIBOSOMAL PROTEIN S6 MODIFICATION PROTEIN"/>
    <property type="match status" value="1"/>
</dbReference>
<dbReference type="EMBL" id="ANHY01000019">
    <property type="protein sequence ID" value="EKV27516.1"/>
    <property type="molecule type" value="Genomic_DNA"/>
</dbReference>
<reference evidence="5 6" key="1">
    <citation type="journal article" date="2013" name="Genome Announc.">
        <title>Draft Genome Sequence of an Alphaproteobacterium, Caenispirillum salinarum AK4(T), Isolated from a Solar Saltern.</title>
        <authorList>
            <person name="Khatri I."/>
            <person name="Singh A."/>
            <person name="Korpole S."/>
            <person name="Pinnaka A.K."/>
            <person name="Subramanian S."/>
        </authorList>
    </citation>
    <scope>NUCLEOTIDE SEQUENCE [LARGE SCALE GENOMIC DNA]</scope>
    <source>
        <strain evidence="5 6">AK4</strain>
    </source>
</reference>
<dbReference type="GO" id="GO:0046872">
    <property type="term" value="F:metal ion binding"/>
    <property type="evidence" value="ECO:0007669"/>
    <property type="project" value="InterPro"/>
</dbReference>
<evidence type="ECO:0000259" key="3">
    <source>
        <dbReference type="PROSITE" id="PS50975"/>
    </source>
</evidence>
<keyword evidence="1" id="KW-0547">Nucleotide-binding</keyword>
<protein>
    <submittedName>
        <fullName evidence="5">Cyanophycin synthase</fullName>
    </submittedName>
</protein>
<dbReference type="SUPFAM" id="SSF56059">
    <property type="entry name" value="Glutathione synthetase ATP-binding domain-like"/>
    <property type="match status" value="1"/>
</dbReference>
<evidence type="ECO:0000313" key="6">
    <source>
        <dbReference type="Proteomes" id="UP000009881"/>
    </source>
</evidence>
<dbReference type="InterPro" id="IPR013651">
    <property type="entry name" value="ATP-grasp_RimK-type"/>
</dbReference>
<dbReference type="InterPro" id="IPR017534">
    <property type="entry name" value="GNAT-acetyltransferase"/>
</dbReference>
<feature type="compositionally biased region" description="Basic residues" evidence="2">
    <location>
        <begin position="1"/>
        <end position="13"/>
    </location>
</feature>
<dbReference type="InterPro" id="IPR000182">
    <property type="entry name" value="GNAT_dom"/>
</dbReference>
<dbReference type="Gene3D" id="3.30.470.20">
    <property type="entry name" value="ATP-grasp fold, B domain"/>
    <property type="match status" value="2"/>
</dbReference>
<evidence type="ECO:0000256" key="2">
    <source>
        <dbReference type="SAM" id="MobiDB-lite"/>
    </source>
</evidence>
<organism evidence="5 6">
    <name type="scientific">Caenispirillum salinarum AK4</name>
    <dbReference type="NCBI Taxonomy" id="1238182"/>
    <lineage>
        <taxon>Bacteria</taxon>
        <taxon>Pseudomonadati</taxon>
        <taxon>Pseudomonadota</taxon>
        <taxon>Alphaproteobacteria</taxon>
        <taxon>Rhodospirillales</taxon>
        <taxon>Novispirillaceae</taxon>
        <taxon>Caenispirillum</taxon>
    </lineage>
</organism>
<sequence length="596" mass="66367">MGKKTHPPPHQHHRLESNASPSLKNWGELPRDPAARAMDKAVVVECGWGRLIFAQTFDDPRDAAELLRTERPGRRDIVFYIRDPHVALAHAPQELFLDPSHTFRLWLNRYRPARQRRQGFTVRLVRTPEECDQVNRIYSSRGMVPFPDDFLWANRNSRVVTVLVAVDDHSEDVVGVVTGVDHKRAFNDPDNGSSLWALAVDGQTHLPGIGEALVRQLAEHYQARGRAFMDLSVMHTNEMAIRLYEKLGFERVPVFTLKHKNSINERLFIGPEPEADLNPYARIIVDEARRRGIAVEVLDEEAGYFALSHGGRSIVCRESLTELTTAIAMSRCDDKAVTRRLLEKAGLRVPRQQAAGAAEDNAAFLQRCGRLVVKPARGEQGQGISVDLSDAEAVERAVGEARRFCETVLLEEFCAGQDLRIIVIDSKVVAAATRRPAAITGNGRDTLRTLIEHQSRRRAAATGGESRIPTDAETERCLADEGLDWDSVPADGREIVVRKTANLHTGGTIHDVTERLHHTLVEAAVKGARALDIPVVGFDFLVPDVAGPDYVIIEANERPGLANHEPQPTAERFIDLLFPQTRFAPLADRSNQIKGE</sequence>
<dbReference type="GO" id="GO:0016747">
    <property type="term" value="F:acyltransferase activity, transferring groups other than amino-acyl groups"/>
    <property type="evidence" value="ECO:0007669"/>
    <property type="project" value="InterPro"/>
</dbReference>
<dbReference type="Pfam" id="PF00583">
    <property type="entry name" value="Acetyltransf_1"/>
    <property type="match status" value="1"/>
</dbReference>
<proteinExistence type="predicted"/>
<feature type="domain" description="N-acetyltransferase" evidence="4">
    <location>
        <begin position="120"/>
        <end position="270"/>
    </location>
</feature>
<dbReference type="Gene3D" id="3.40.630.30">
    <property type="match status" value="1"/>
</dbReference>
<evidence type="ECO:0000256" key="1">
    <source>
        <dbReference type="PROSITE-ProRule" id="PRU00409"/>
    </source>
</evidence>
<dbReference type="STRING" id="1238182.C882_1362"/>
<dbReference type="PANTHER" id="PTHR21621:SF0">
    <property type="entry name" value="BETA-CITRYLGLUTAMATE SYNTHASE B-RELATED"/>
    <property type="match status" value="1"/>
</dbReference>
<dbReference type="eggNOG" id="COG0456">
    <property type="taxonomic scope" value="Bacteria"/>
</dbReference>
<feature type="region of interest" description="Disordered" evidence="2">
    <location>
        <begin position="1"/>
        <end position="30"/>
    </location>
</feature>